<dbReference type="InterPro" id="IPR011989">
    <property type="entry name" value="ARM-like"/>
</dbReference>
<evidence type="ECO:0008006" key="3">
    <source>
        <dbReference type="Google" id="ProtNLM"/>
    </source>
</evidence>
<proteinExistence type="predicted"/>
<comment type="caution">
    <text evidence="1">The sequence shown here is derived from an EMBL/GenBank/DDBJ whole genome shotgun (WGS) entry which is preliminary data.</text>
</comment>
<reference evidence="1 2" key="1">
    <citation type="submission" date="2020-02" db="EMBL/GenBank/DDBJ databases">
        <title>Acidophilic actinobacteria isolated from forest soil.</title>
        <authorList>
            <person name="Golinska P."/>
        </authorList>
    </citation>
    <scope>NUCLEOTIDE SEQUENCE [LARGE SCALE GENOMIC DNA]</scope>
    <source>
        <strain evidence="1 2">NL8</strain>
    </source>
</reference>
<dbReference type="Gene3D" id="1.25.10.10">
    <property type="entry name" value="Leucine-rich Repeat Variant"/>
    <property type="match status" value="2"/>
</dbReference>
<dbReference type="SUPFAM" id="SSF48371">
    <property type="entry name" value="ARM repeat"/>
    <property type="match status" value="2"/>
</dbReference>
<organism evidence="1 2">
    <name type="scientific">Catenulispora pinistramenti</name>
    <dbReference type="NCBI Taxonomy" id="2705254"/>
    <lineage>
        <taxon>Bacteria</taxon>
        <taxon>Bacillati</taxon>
        <taxon>Actinomycetota</taxon>
        <taxon>Actinomycetes</taxon>
        <taxon>Catenulisporales</taxon>
        <taxon>Catenulisporaceae</taxon>
        <taxon>Catenulispora</taxon>
    </lineage>
</organism>
<evidence type="ECO:0000313" key="2">
    <source>
        <dbReference type="Proteomes" id="UP000730482"/>
    </source>
</evidence>
<accession>A0ABS5KSY3</accession>
<evidence type="ECO:0000313" key="1">
    <source>
        <dbReference type="EMBL" id="MBS2549163.1"/>
    </source>
</evidence>
<dbReference type="RefSeq" id="WP_212010729.1">
    <property type="nucleotide sequence ID" value="NZ_JAAFYZ010000065.1"/>
</dbReference>
<protein>
    <recommendedName>
        <fullName evidence="3">Leucine rich repeat variant</fullName>
    </recommendedName>
</protein>
<name>A0ABS5KSY3_9ACTN</name>
<dbReference type="InterPro" id="IPR016024">
    <property type="entry name" value="ARM-type_fold"/>
</dbReference>
<keyword evidence="2" id="KW-1185">Reference proteome</keyword>
<sequence length="469" mass="51746">MAGDGPRDVTVLEAVKGLAENPALPPDMVFRLLARPRALQAVAERPDLTDAMVAEIIGRDDRWQVHALALNPWLCHRFRTVLARHREPGIRAAVIVGGDGRICPETPKDAGRRLFETLIDDPAREVRETLARTEGVPADLRARLAADPEPQIRVMLARWWAQAPANVRDVLLGDPDERVRSAAFCAYFGHLDLDEALIDLLARDPDSEVRAGLAARPDLPDPMLNVLTRDPSPVVRLAIFARPDTPEAVRAAIHADITENAPTLDDLIAADDGYSLVFEYLQADSALSTLRPAWVTAEAERHVDSPYPCFRAAAARSTELPIEAVRKLLDDPDEQVRITMVHTAPHLVDPQRAERIERAHHWDRLSMWWEYEPVLTHPAETLRRFAVDAEPRLRAMACDDPDLPADLAVALAKDPEASVRAAVAGHRSLPTPNLIALLCDDCEHVVHAAAASPHLPVDEMDRLLVTAGL</sequence>
<dbReference type="Proteomes" id="UP000730482">
    <property type="component" value="Unassembled WGS sequence"/>
</dbReference>
<dbReference type="EMBL" id="JAAFYZ010000065">
    <property type="protein sequence ID" value="MBS2549163.1"/>
    <property type="molecule type" value="Genomic_DNA"/>
</dbReference>
<gene>
    <name evidence="1" type="ORF">KGQ19_20050</name>
</gene>